<organism evidence="1 2">
    <name type="scientific">Candidatus Shapirobacteria bacterium GW2011_GWE2_38_30</name>
    <dbReference type="NCBI Taxonomy" id="1618490"/>
    <lineage>
        <taxon>Bacteria</taxon>
        <taxon>Candidatus Shapironibacteriota</taxon>
    </lineage>
</organism>
<dbReference type="Proteomes" id="UP000034406">
    <property type="component" value="Unassembled WGS sequence"/>
</dbReference>
<dbReference type="EMBL" id="LBUT01000004">
    <property type="protein sequence ID" value="KKQ71057.1"/>
    <property type="molecule type" value="Genomic_DNA"/>
</dbReference>
<reference evidence="1 2" key="1">
    <citation type="journal article" date="2015" name="Nature">
        <title>rRNA introns, odd ribosomes, and small enigmatic genomes across a large radiation of phyla.</title>
        <authorList>
            <person name="Brown C.T."/>
            <person name="Hug L.A."/>
            <person name="Thomas B.C."/>
            <person name="Sharon I."/>
            <person name="Castelle C.J."/>
            <person name="Singh A."/>
            <person name="Wilkins M.J."/>
            <person name="Williams K.H."/>
            <person name="Banfield J.F."/>
        </authorList>
    </citation>
    <scope>NUCLEOTIDE SEQUENCE [LARGE SCALE GENOMIC DNA]</scope>
</reference>
<accession>A0A0G0JWQ3</accession>
<proteinExistence type="predicted"/>
<protein>
    <submittedName>
        <fullName evidence="1">Uncharacterized protein</fullName>
    </submittedName>
</protein>
<dbReference type="AlphaFoldDB" id="A0A0G0JWQ3"/>
<dbReference type="STRING" id="1618490.US90_C0004G0009"/>
<gene>
    <name evidence="1" type="ORF">US90_C0004G0009</name>
</gene>
<evidence type="ECO:0000313" key="2">
    <source>
        <dbReference type="Proteomes" id="UP000034406"/>
    </source>
</evidence>
<sequence>MKFKLYMLKEGYFIPRHDKYGQTLRSRGFVGVESWITANLQRLTLGSNGPLLRDELNRSNRELRDVLSFGGIVTYDGDILAIGLENVVDEEFMSILREKGVIKCTVLKTEKLLGADFNANVPIRRQTKINFYAPQLDSRLSYSTSKGNSFFFCLDREKSLHHEFIPFEKHIGGAIYGIKLPKDISISTGTFLSQVLAEACMEKGFGYVPQHCVKR</sequence>
<name>A0A0G0JWQ3_9BACT</name>
<comment type="caution">
    <text evidence="1">The sequence shown here is derived from an EMBL/GenBank/DDBJ whole genome shotgun (WGS) entry which is preliminary data.</text>
</comment>
<evidence type="ECO:0000313" key="1">
    <source>
        <dbReference type="EMBL" id="KKQ71057.1"/>
    </source>
</evidence>